<protein>
    <submittedName>
        <fullName evidence="6">Uncharacterized protein conserved in bacteria</fullName>
    </submittedName>
</protein>
<dbReference type="GO" id="GO:0003677">
    <property type="term" value="F:DNA binding"/>
    <property type="evidence" value="ECO:0007669"/>
    <property type="project" value="UniProtKB-KW"/>
</dbReference>
<proteinExistence type="predicted"/>
<evidence type="ECO:0000256" key="2">
    <source>
        <dbReference type="ARBA" id="ARBA00023125"/>
    </source>
</evidence>
<dbReference type="InterPro" id="IPR039518">
    <property type="entry name" value="WhiA_LAGLIDADG_dom"/>
</dbReference>
<dbReference type="RefSeq" id="WP_129687614.1">
    <property type="nucleotide sequence ID" value="NZ_LR214970.1"/>
</dbReference>
<evidence type="ECO:0000313" key="6">
    <source>
        <dbReference type="EMBL" id="VEU60688.1"/>
    </source>
</evidence>
<dbReference type="AlphaFoldDB" id="A0A449A8V4"/>
<name>A0A449A8V4_9BACT</name>
<dbReference type="Pfam" id="PF02650">
    <property type="entry name" value="HTH_WhiA"/>
    <property type="match status" value="1"/>
</dbReference>
<feature type="domain" description="WhiA LAGLIDADG-like" evidence="5">
    <location>
        <begin position="91"/>
        <end position="181"/>
    </location>
</feature>
<evidence type="ECO:0000256" key="3">
    <source>
        <dbReference type="ARBA" id="ARBA00023306"/>
    </source>
</evidence>
<dbReference type="Gene3D" id="3.10.28.10">
    <property type="entry name" value="Homing endonucleases"/>
    <property type="match status" value="1"/>
</dbReference>
<organism evidence="6 7">
    <name type="scientific">Mycoplasmopsis bovigenitalium</name>
    <dbReference type="NCBI Taxonomy" id="2112"/>
    <lineage>
        <taxon>Bacteria</taxon>
        <taxon>Bacillati</taxon>
        <taxon>Mycoplasmatota</taxon>
        <taxon>Mycoplasmoidales</taxon>
        <taxon>Metamycoplasmataceae</taxon>
        <taxon>Mycoplasmopsis</taxon>
    </lineage>
</organism>
<sequence>MNKDNFTQIIKQELFNKKKNKSEIMEFIRGFVFANYIENEFITLNITSKDTLSKLLDMFSALSIPVKCNKTQIFIEKDKINLSNEIKIPTMFYAGVFCASGSISDLNHSSYHLQISANYERCVDIFINKLNIYEFGFRKIQHNKKFVIYIKKHEKISDFLKAICAFESMFKFEDARIQRDFDNSINRINNVDVANIKKIVSSNQKHIKNYEYIIEKGLTNQFKDEQLKLFDLLSKNPEESMMWLASNLQEKYGIKISKSGVYLWLQMLDKLVSKHK</sequence>
<dbReference type="InterPro" id="IPR023054">
    <property type="entry name" value="Sporulation_regulator_WhiA_C"/>
</dbReference>
<dbReference type="EMBL" id="LR214970">
    <property type="protein sequence ID" value="VEU60688.1"/>
    <property type="molecule type" value="Genomic_DNA"/>
</dbReference>
<dbReference type="Pfam" id="PF14527">
    <property type="entry name" value="LAGLIDADG_WhiA"/>
    <property type="match status" value="1"/>
</dbReference>
<gene>
    <name evidence="6" type="ORF">NCTC10122_00286</name>
</gene>
<dbReference type="NCBIfam" id="TIGR00647">
    <property type="entry name" value="DNA_bind_WhiA"/>
    <property type="match status" value="1"/>
</dbReference>
<dbReference type="SUPFAM" id="SSF55608">
    <property type="entry name" value="Homing endonucleases"/>
    <property type="match status" value="1"/>
</dbReference>
<dbReference type="GO" id="GO:0051301">
    <property type="term" value="P:cell division"/>
    <property type="evidence" value="ECO:0007669"/>
    <property type="project" value="UniProtKB-KW"/>
</dbReference>
<evidence type="ECO:0000256" key="1">
    <source>
        <dbReference type="ARBA" id="ARBA00022618"/>
    </source>
</evidence>
<dbReference type="Proteomes" id="UP000290942">
    <property type="component" value="Chromosome"/>
</dbReference>
<evidence type="ECO:0000259" key="4">
    <source>
        <dbReference type="Pfam" id="PF02650"/>
    </source>
</evidence>
<dbReference type="PANTHER" id="PTHR37307:SF1">
    <property type="entry name" value="CELL DIVISION PROTEIN WHIA-RELATED"/>
    <property type="match status" value="1"/>
</dbReference>
<dbReference type="PANTHER" id="PTHR37307">
    <property type="entry name" value="CELL DIVISION PROTEIN WHIA-RELATED"/>
    <property type="match status" value="1"/>
</dbReference>
<dbReference type="InterPro" id="IPR027434">
    <property type="entry name" value="Homing_endonucl"/>
</dbReference>
<feature type="domain" description="Sporulation regulator WhiA C-terminal" evidence="4">
    <location>
        <begin position="185"/>
        <end position="271"/>
    </location>
</feature>
<keyword evidence="2" id="KW-0238">DNA-binding</keyword>
<dbReference type="InterPro" id="IPR003802">
    <property type="entry name" value="Sporulation_regulator_WhiA"/>
</dbReference>
<evidence type="ECO:0000259" key="5">
    <source>
        <dbReference type="Pfam" id="PF14527"/>
    </source>
</evidence>
<keyword evidence="3" id="KW-0131">Cell cycle</keyword>
<evidence type="ECO:0000313" key="7">
    <source>
        <dbReference type="Proteomes" id="UP000290942"/>
    </source>
</evidence>
<keyword evidence="1" id="KW-0132">Cell division</keyword>
<dbReference type="GO" id="GO:0043937">
    <property type="term" value="P:regulation of sporulation"/>
    <property type="evidence" value="ECO:0007669"/>
    <property type="project" value="InterPro"/>
</dbReference>
<accession>A0A449A8V4</accession>
<reference evidence="6 7" key="1">
    <citation type="submission" date="2019-01" db="EMBL/GenBank/DDBJ databases">
        <authorList>
            <consortium name="Pathogen Informatics"/>
        </authorList>
    </citation>
    <scope>NUCLEOTIDE SEQUENCE [LARGE SCALE GENOMIC DNA]</scope>
    <source>
        <strain evidence="6 7">NCTC10122</strain>
    </source>
</reference>